<evidence type="ECO:0000256" key="2">
    <source>
        <dbReference type="ARBA" id="ARBA00022801"/>
    </source>
</evidence>
<dbReference type="RefSeq" id="WP_305906434.1">
    <property type="nucleotide sequence ID" value="NZ_CP157743.1"/>
</dbReference>
<keyword evidence="2 3" id="KW-0378">Hydrolase</keyword>
<dbReference type="InterPro" id="IPR020476">
    <property type="entry name" value="Nudix_hydrolase"/>
</dbReference>
<dbReference type="PROSITE" id="PS51462">
    <property type="entry name" value="NUDIX"/>
    <property type="match status" value="1"/>
</dbReference>
<dbReference type="InterPro" id="IPR015797">
    <property type="entry name" value="NUDIX_hydrolase-like_dom_sf"/>
</dbReference>
<dbReference type="Proteomes" id="UP001225378">
    <property type="component" value="Chromosome"/>
</dbReference>
<reference evidence="5 6" key="1">
    <citation type="journal article" date="2024" name="Microbiology">
        <title>Methylomarinum rosea sp. nov., a novel halophilic methanotrophic bacterium from the hypersaline Lake Elton.</title>
        <authorList>
            <person name="Suleimanov R.Z."/>
            <person name="Oshkin I.Y."/>
            <person name="Danilova O.V."/>
            <person name="Suzina N.E."/>
            <person name="Dedysh S.N."/>
        </authorList>
    </citation>
    <scope>NUCLEOTIDE SEQUENCE [LARGE SCALE GENOMIC DNA]</scope>
    <source>
        <strain evidence="5 6">Ch1-1</strain>
    </source>
</reference>
<dbReference type="GO" id="GO:0016787">
    <property type="term" value="F:hydrolase activity"/>
    <property type="evidence" value="ECO:0007669"/>
    <property type="project" value="UniProtKB-KW"/>
</dbReference>
<feature type="domain" description="Nudix hydrolase" evidence="4">
    <location>
        <begin position="10"/>
        <end position="138"/>
    </location>
</feature>
<comment type="similarity">
    <text evidence="3">Belongs to the Nudix hydrolase family.</text>
</comment>
<gene>
    <name evidence="5" type="ORF">Q9L42_001245</name>
</gene>
<evidence type="ECO:0000256" key="1">
    <source>
        <dbReference type="ARBA" id="ARBA00001946"/>
    </source>
</evidence>
<evidence type="ECO:0000256" key="3">
    <source>
        <dbReference type="RuleBase" id="RU003476"/>
    </source>
</evidence>
<organism evidence="5 6">
    <name type="scientific">Methylomarinum roseum</name>
    <dbReference type="NCBI Taxonomy" id="3067653"/>
    <lineage>
        <taxon>Bacteria</taxon>
        <taxon>Pseudomonadati</taxon>
        <taxon>Pseudomonadota</taxon>
        <taxon>Gammaproteobacteria</taxon>
        <taxon>Methylococcales</taxon>
        <taxon>Methylococcaceae</taxon>
        <taxon>Methylomarinum</taxon>
    </lineage>
</organism>
<proteinExistence type="inferred from homology"/>
<dbReference type="PANTHER" id="PTHR43736:SF1">
    <property type="entry name" value="DIHYDRONEOPTERIN TRIPHOSPHATE DIPHOSPHATASE"/>
    <property type="match status" value="1"/>
</dbReference>
<evidence type="ECO:0000313" key="5">
    <source>
        <dbReference type="EMBL" id="XBS20786.1"/>
    </source>
</evidence>
<accession>A0AAU7NVY0</accession>
<protein>
    <submittedName>
        <fullName evidence="5">NUDIX hydrolase</fullName>
    </submittedName>
</protein>
<comment type="cofactor">
    <cofactor evidence="1">
        <name>Mg(2+)</name>
        <dbReference type="ChEBI" id="CHEBI:18420"/>
    </cofactor>
</comment>
<dbReference type="EMBL" id="CP157743">
    <property type="protein sequence ID" value="XBS20786.1"/>
    <property type="molecule type" value="Genomic_DNA"/>
</dbReference>
<dbReference type="PANTHER" id="PTHR43736">
    <property type="entry name" value="ADP-RIBOSE PYROPHOSPHATASE"/>
    <property type="match status" value="1"/>
</dbReference>
<evidence type="ECO:0000259" key="4">
    <source>
        <dbReference type="PROSITE" id="PS51462"/>
    </source>
</evidence>
<dbReference type="InterPro" id="IPR020084">
    <property type="entry name" value="NUDIX_hydrolase_CS"/>
</dbReference>
<dbReference type="Gene3D" id="3.90.79.10">
    <property type="entry name" value="Nucleoside Triphosphate Pyrophosphohydrolase"/>
    <property type="match status" value="1"/>
</dbReference>
<dbReference type="PRINTS" id="PR00502">
    <property type="entry name" value="NUDIXFAMILY"/>
</dbReference>
<dbReference type="CDD" id="cd04673">
    <property type="entry name" value="NUDIX_ADPRase"/>
    <property type="match status" value="1"/>
</dbReference>
<dbReference type="KEGG" id="mech:Q9L42_001245"/>
<evidence type="ECO:0000313" key="6">
    <source>
        <dbReference type="Proteomes" id="UP001225378"/>
    </source>
</evidence>
<dbReference type="Pfam" id="PF00293">
    <property type="entry name" value="NUDIX"/>
    <property type="match status" value="1"/>
</dbReference>
<dbReference type="SUPFAM" id="SSF55811">
    <property type="entry name" value="Nudix"/>
    <property type="match status" value="1"/>
</dbReference>
<sequence>MQNSKPTIPTPTIGVSAVVFNQQGQILLIKRDKPPALGLWSIPGGKQEPGESIGEACRREVLEETGLDVEVKNIIALVERRLEGFHYIIIDFFAEYHGDRSDPVAQSDVSEARWVSVDDLSQFSMVEGLDAILQTASEQFHRGGEQGLVNVDGNGTDFIIGSTIL</sequence>
<name>A0AAU7NVY0_9GAMM</name>
<dbReference type="InterPro" id="IPR000086">
    <property type="entry name" value="NUDIX_hydrolase_dom"/>
</dbReference>
<dbReference type="PROSITE" id="PS00893">
    <property type="entry name" value="NUDIX_BOX"/>
    <property type="match status" value="1"/>
</dbReference>
<dbReference type="AlphaFoldDB" id="A0AAU7NVY0"/>
<keyword evidence="6" id="KW-1185">Reference proteome</keyword>